<dbReference type="OrthoDB" id="4367324at2759"/>
<protein>
    <submittedName>
        <fullName evidence="2">Uncharacterized protein</fullName>
    </submittedName>
</protein>
<feature type="region of interest" description="Disordered" evidence="1">
    <location>
        <begin position="16"/>
        <end position="39"/>
    </location>
</feature>
<reference evidence="2 3" key="1">
    <citation type="journal article" date="2009" name="PLoS Genet.">
        <title>The genome of Nectria haematococca: contribution of supernumerary chromosomes to gene expansion.</title>
        <authorList>
            <person name="Coleman J.J."/>
            <person name="Rounsley S.D."/>
            <person name="Rodriguez-Carres M."/>
            <person name="Kuo A."/>
            <person name="Wasmann C.C."/>
            <person name="Grimwood J."/>
            <person name="Schmutz J."/>
            <person name="Taga M."/>
            <person name="White G.J."/>
            <person name="Zhou S."/>
            <person name="Schwartz D.C."/>
            <person name="Freitag M."/>
            <person name="Ma L.J."/>
            <person name="Danchin E.G."/>
            <person name="Henrissat B."/>
            <person name="Coutinho P.M."/>
            <person name="Nelson D.R."/>
            <person name="Straney D."/>
            <person name="Napoli C.A."/>
            <person name="Barker B.M."/>
            <person name="Gribskov M."/>
            <person name="Rep M."/>
            <person name="Kroken S."/>
            <person name="Molnar I."/>
            <person name="Rensing C."/>
            <person name="Kennell J.C."/>
            <person name="Zamora J."/>
            <person name="Farman M.L."/>
            <person name="Selker E.U."/>
            <person name="Salamov A."/>
            <person name="Shapiro H."/>
            <person name="Pangilinan J."/>
            <person name="Lindquist E."/>
            <person name="Lamers C."/>
            <person name="Grigoriev I.V."/>
            <person name="Geiser D.M."/>
            <person name="Covert S.F."/>
            <person name="Temporini E."/>
            <person name="Vanetten H.D."/>
        </authorList>
    </citation>
    <scope>NUCLEOTIDE SEQUENCE [LARGE SCALE GENOMIC DNA]</scope>
    <source>
        <strain evidence="3">ATCC MYA-4622 / CBS 123669 / FGSC 9596 / NRRL 45880 / 77-13-4</strain>
    </source>
</reference>
<dbReference type="GeneID" id="9676969"/>
<dbReference type="AlphaFoldDB" id="C7YXL2"/>
<name>C7YXL2_FUSV7</name>
<evidence type="ECO:0000313" key="2">
    <source>
        <dbReference type="EMBL" id="EEU43605.1"/>
    </source>
</evidence>
<accession>C7YXL2</accession>
<feature type="region of interest" description="Disordered" evidence="1">
    <location>
        <begin position="347"/>
        <end position="411"/>
    </location>
</feature>
<sequence length="411" mass="48026">MTGTNPATSILELLTYPNPTVSHRPPKRKTNSRNQKWHAPKQIKKWDEFHDFNVFRASFGGRLLEEARREGRHFAAYPDIDYETNCIERNEDDTRELYAVWNKKIVTAALRPIRQEFHSAIWSKGDPPSEDELSEPPPRPEKQRQQPPRKCSIGARTPQMQSLQGLRPDSGTALRNTSPTDGDPDPATYRLERFPKEYKPAEKWKSKWMAQVPLINESGEWERGRLSHDLAWPIKQAYTYCIQNMCRYGCILTCHEAFIFRVRPRSIKSVDGPQETSVLKRQLIRDGLMEYISIPWANHRQGDLESHETWTINLALWFMHILVGNKYEVCWRYDRLLDETLAALRPSQDEPLTHEDQDEDEDDDESSDSDASDETVPFDESLFTPLRKRKRDEDVEEGINHSFSKRQFLQT</sequence>
<evidence type="ECO:0000313" key="3">
    <source>
        <dbReference type="Proteomes" id="UP000005206"/>
    </source>
</evidence>
<dbReference type="Proteomes" id="UP000005206">
    <property type="component" value="Chromosome 7"/>
</dbReference>
<organism evidence="2 3">
    <name type="scientific">Fusarium vanettenii (strain ATCC MYA-4622 / CBS 123669 / FGSC 9596 / NRRL 45880 / 77-13-4)</name>
    <name type="common">Fusarium solani subsp. pisi</name>
    <dbReference type="NCBI Taxonomy" id="660122"/>
    <lineage>
        <taxon>Eukaryota</taxon>
        <taxon>Fungi</taxon>
        <taxon>Dikarya</taxon>
        <taxon>Ascomycota</taxon>
        <taxon>Pezizomycotina</taxon>
        <taxon>Sordariomycetes</taxon>
        <taxon>Hypocreomycetidae</taxon>
        <taxon>Hypocreales</taxon>
        <taxon>Nectriaceae</taxon>
        <taxon>Fusarium</taxon>
        <taxon>Fusarium solani species complex</taxon>
        <taxon>Fusarium vanettenii</taxon>
    </lineage>
</organism>
<dbReference type="KEGG" id="nhe:NECHADRAFT_82568"/>
<evidence type="ECO:0000256" key="1">
    <source>
        <dbReference type="SAM" id="MobiDB-lite"/>
    </source>
</evidence>
<dbReference type="OMA" id="HETTRNK"/>
<feature type="region of interest" description="Disordered" evidence="1">
    <location>
        <begin position="120"/>
        <end position="190"/>
    </location>
</feature>
<feature type="compositionally biased region" description="Polar residues" evidence="1">
    <location>
        <begin position="401"/>
        <end position="411"/>
    </location>
</feature>
<dbReference type="EMBL" id="GG698902">
    <property type="protein sequence ID" value="EEU43605.1"/>
    <property type="molecule type" value="Genomic_DNA"/>
</dbReference>
<keyword evidence="3" id="KW-1185">Reference proteome</keyword>
<proteinExistence type="predicted"/>
<feature type="compositionally biased region" description="Basic residues" evidence="1">
    <location>
        <begin position="24"/>
        <end position="39"/>
    </location>
</feature>
<dbReference type="eggNOG" id="ENOG502RK1K">
    <property type="taxonomic scope" value="Eukaryota"/>
</dbReference>
<dbReference type="InParanoid" id="C7YXL2"/>
<dbReference type="HOGENOM" id="CLU_048615_0_0_1"/>
<dbReference type="VEuPathDB" id="FungiDB:NECHADRAFT_82568"/>
<gene>
    <name evidence="2" type="ORF">NECHADRAFT_82568</name>
</gene>
<feature type="compositionally biased region" description="Acidic residues" evidence="1">
    <location>
        <begin position="356"/>
        <end position="377"/>
    </location>
</feature>
<dbReference type="RefSeq" id="XP_003049318.1">
    <property type="nucleotide sequence ID" value="XM_003049272.1"/>
</dbReference>